<accession>A0A6C0H036</accession>
<protein>
    <submittedName>
        <fullName evidence="1">Uncharacterized protein</fullName>
    </submittedName>
</protein>
<dbReference type="EMBL" id="MN739831">
    <property type="protein sequence ID" value="QHT73767.1"/>
    <property type="molecule type" value="Genomic_DNA"/>
</dbReference>
<sequence>MITFNYNSIPLQTWVNWNIILTITQDTPISGNIELSSNSNSLNFDLLSQNNINNSYNNKIKIPIIGINDNNGKYSYTFTFIITNTIEEIVNITANYNNTQTNSQETNNVNITFKDLNAEHIKAITNLNNIMTLHDLKLETLSTNLLSKNKIDTIHTIVNTIENKTNTVHNLATTIQDTTNSTINKAHRINFKLINIKKNQSYNTSGSMYHQ</sequence>
<organism evidence="1">
    <name type="scientific">viral metagenome</name>
    <dbReference type="NCBI Taxonomy" id="1070528"/>
    <lineage>
        <taxon>unclassified sequences</taxon>
        <taxon>metagenomes</taxon>
        <taxon>organismal metagenomes</taxon>
    </lineage>
</organism>
<dbReference type="AlphaFoldDB" id="A0A6C0H036"/>
<reference evidence="1" key="1">
    <citation type="journal article" date="2020" name="Nature">
        <title>Giant virus diversity and host interactions through global metagenomics.</title>
        <authorList>
            <person name="Schulz F."/>
            <person name="Roux S."/>
            <person name="Paez-Espino D."/>
            <person name="Jungbluth S."/>
            <person name="Walsh D.A."/>
            <person name="Denef V.J."/>
            <person name="McMahon K.D."/>
            <person name="Konstantinidis K.T."/>
            <person name="Eloe-Fadrosh E.A."/>
            <person name="Kyrpides N.C."/>
            <person name="Woyke T."/>
        </authorList>
    </citation>
    <scope>NUCLEOTIDE SEQUENCE</scope>
    <source>
        <strain evidence="1">GVMAG-M-3300023179-4</strain>
    </source>
</reference>
<name>A0A6C0H036_9ZZZZ</name>
<proteinExistence type="predicted"/>
<evidence type="ECO:0000313" key="1">
    <source>
        <dbReference type="EMBL" id="QHT73767.1"/>
    </source>
</evidence>